<name>A0A7R8D414_LEPSM</name>
<proteinExistence type="predicted"/>
<evidence type="ECO:0000313" key="1">
    <source>
        <dbReference type="EMBL" id="CAF2970037.1"/>
    </source>
</evidence>
<gene>
    <name evidence="1" type="ORF">LSAA_11438</name>
</gene>
<sequence length="134" mass="15461">MIGRKVGVVTKFKAKVQEYNGGGCYWAFQCILHLDALCCKSLKMDHVFEVVVRTVNFISARGLNHRQFETFFRDRNITHSLPYQCEVRWLSRGPVSMHFFNLQEDIIHFVEKKRKKNGSGFKIPGIGSESCIFG</sequence>
<reference evidence="1" key="1">
    <citation type="submission" date="2021-02" db="EMBL/GenBank/DDBJ databases">
        <authorList>
            <person name="Bekaert M."/>
        </authorList>
    </citation>
    <scope>NUCLEOTIDE SEQUENCE</scope>
    <source>
        <strain evidence="1">IoA-00</strain>
    </source>
</reference>
<dbReference type="Proteomes" id="UP000675881">
    <property type="component" value="Chromosome 6"/>
</dbReference>
<keyword evidence="2" id="KW-1185">Reference proteome</keyword>
<dbReference type="AlphaFoldDB" id="A0A7R8D414"/>
<protein>
    <submittedName>
        <fullName evidence="1">(salmon louse) hypothetical protein</fullName>
    </submittedName>
</protein>
<dbReference type="PANTHER" id="PTHR45913:SF5">
    <property type="entry name" value="GENERAL TRANSCRIPTION FACTOR II-I REPEAT DOMAIN-CONTAINING PROTEIN 2A-LIKE PROTEIN"/>
    <property type="match status" value="1"/>
</dbReference>
<accession>A0A7R8D414</accession>
<dbReference type="OrthoDB" id="6352818at2759"/>
<evidence type="ECO:0000313" key="2">
    <source>
        <dbReference type="Proteomes" id="UP000675881"/>
    </source>
</evidence>
<dbReference type="PANTHER" id="PTHR45913">
    <property type="entry name" value="EPM2A-INTERACTING PROTEIN 1"/>
    <property type="match status" value="1"/>
</dbReference>
<dbReference type="EMBL" id="HG994585">
    <property type="protein sequence ID" value="CAF2970037.1"/>
    <property type="molecule type" value="Genomic_DNA"/>
</dbReference>
<organism evidence="1 2">
    <name type="scientific">Lepeophtheirus salmonis</name>
    <name type="common">Salmon louse</name>
    <name type="synonym">Caligus salmonis</name>
    <dbReference type="NCBI Taxonomy" id="72036"/>
    <lineage>
        <taxon>Eukaryota</taxon>
        <taxon>Metazoa</taxon>
        <taxon>Ecdysozoa</taxon>
        <taxon>Arthropoda</taxon>
        <taxon>Crustacea</taxon>
        <taxon>Multicrustacea</taxon>
        <taxon>Hexanauplia</taxon>
        <taxon>Copepoda</taxon>
        <taxon>Siphonostomatoida</taxon>
        <taxon>Caligidae</taxon>
        <taxon>Lepeophtheirus</taxon>
    </lineage>
</organism>